<evidence type="ECO:0000256" key="4">
    <source>
        <dbReference type="ARBA" id="ARBA00022801"/>
    </source>
</evidence>
<dbReference type="SUPFAM" id="SSF88713">
    <property type="entry name" value="Glycoside hydrolase/deacetylase"/>
    <property type="match status" value="1"/>
</dbReference>
<dbReference type="PANTHER" id="PTHR46471:SF2">
    <property type="entry name" value="CHITIN DEACETYLASE-RELATED"/>
    <property type="match status" value="1"/>
</dbReference>
<gene>
    <name evidence="8" type="ORF">L249_6670</name>
</gene>
<evidence type="ECO:0000313" key="9">
    <source>
        <dbReference type="Proteomes" id="UP000253664"/>
    </source>
</evidence>
<dbReference type="PANTHER" id="PTHR46471">
    <property type="entry name" value="CHITIN DEACETYLASE"/>
    <property type="match status" value="1"/>
</dbReference>
<evidence type="ECO:0000256" key="5">
    <source>
        <dbReference type="ARBA" id="ARBA00023277"/>
    </source>
</evidence>
<name>A0A367LKS2_9HYPO</name>
<keyword evidence="6" id="KW-0170">Cobalt</keyword>
<dbReference type="EMBL" id="LKCN02000003">
    <property type="protein sequence ID" value="RCI15034.1"/>
    <property type="molecule type" value="Genomic_DNA"/>
</dbReference>
<dbReference type="InterPro" id="IPR011330">
    <property type="entry name" value="Glyco_hydro/deAcase_b/a-brl"/>
</dbReference>
<dbReference type="InterPro" id="IPR002509">
    <property type="entry name" value="NODB_dom"/>
</dbReference>
<dbReference type="CDD" id="cd10951">
    <property type="entry name" value="CE4_ClCDA_like"/>
    <property type="match status" value="1"/>
</dbReference>
<keyword evidence="4" id="KW-0378">Hydrolase</keyword>
<keyword evidence="5" id="KW-0119">Carbohydrate metabolism</keyword>
<dbReference type="GO" id="GO:0046872">
    <property type="term" value="F:metal ion binding"/>
    <property type="evidence" value="ECO:0007669"/>
    <property type="project" value="UniProtKB-KW"/>
</dbReference>
<keyword evidence="3" id="KW-0732">Signal</keyword>
<organism evidence="8 9">
    <name type="scientific">Ophiocordyceps polyrhachis-furcata BCC 54312</name>
    <dbReference type="NCBI Taxonomy" id="1330021"/>
    <lineage>
        <taxon>Eukaryota</taxon>
        <taxon>Fungi</taxon>
        <taxon>Dikarya</taxon>
        <taxon>Ascomycota</taxon>
        <taxon>Pezizomycotina</taxon>
        <taxon>Sordariomycetes</taxon>
        <taxon>Hypocreomycetidae</taxon>
        <taxon>Hypocreales</taxon>
        <taxon>Ophiocordycipitaceae</taxon>
        <taxon>Ophiocordyceps</taxon>
    </lineage>
</organism>
<sequence>MACFDSPICLSWMVKEGMGSILVFSEPADVINGQMLRSRLPPLRIYSLFKSFSILYTLIRYMMRLSPLLGLSLTAAVVHSQAVPGDPNAPSGSSTDGIPRPKIGSVPYGSIITACSQPGTMALTFDDGPAGYTRQILDLLDELQVKATFFIVGRSQGNRIEDAASGWPAVLQRMYNAGHQLGSHTFTHLSLNNPTRWTEVTYNEMVFRNLFGWFPTYLRPPYLECGQECVDFLAERGYHVISANVDTKDFEHDDPVGIEESRRLFSAGVSPNPAGNGYIVLAHDIHYNTVASLARYMVEEARRLGYRLVTVGECLGDPPANWYRPATAAIRSYRRH</sequence>
<evidence type="ECO:0000256" key="2">
    <source>
        <dbReference type="ARBA" id="ARBA00022723"/>
    </source>
</evidence>
<dbReference type="GO" id="GO:0005975">
    <property type="term" value="P:carbohydrate metabolic process"/>
    <property type="evidence" value="ECO:0007669"/>
    <property type="project" value="InterPro"/>
</dbReference>
<accession>A0A367LKS2</accession>
<dbReference type="PROSITE" id="PS51677">
    <property type="entry name" value="NODB"/>
    <property type="match status" value="1"/>
</dbReference>
<evidence type="ECO:0000256" key="1">
    <source>
        <dbReference type="ARBA" id="ARBA00001941"/>
    </source>
</evidence>
<evidence type="ECO:0000256" key="6">
    <source>
        <dbReference type="ARBA" id="ARBA00023285"/>
    </source>
</evidence>
<proteinExistence type="predicted"/>
<keyword evidence="9" id="KW-1185">Reference proteome</keyword>
<dbReference type="Gene3D" id="3.20.20.370">
    <property type="entry name" value="Glycoside hydrolase/deacetylase"/>
    <property type="match status" value="1"/>
</dbReference>
<dbReference type="OrthoDB" id="407355at2759"/>
<comment type="cofactor">
    <cofactor evidence="1">
        <name>Co(2+)</name>
        <dbReference type="ChEBI" id="CHEBI:48828"/>
    </cofactor>
</comment>
<evidence type="ECO:0000313" key="8">
    <source>
        <dbReference type="EMBL" id="RCI15034.1"/>
    </source>
</evidence>
<keyword evidence="2" id="KW-0479">Metal-binding</keyword>
<evidence type="ECO:0000256" key="3">
    <source>
        <dbReference type="ARBA" id="ARBA00022729"/>
    </source>
</evidence>
<protein>
    <recommendedName>
        <fullName evidence="7">NodB homology domain-containing protein</fullName>
    </recommendedName>
</protein>
<dbReference type="GO" id="GO:0016810">
    <property type="term" value="F:hydrolase activity, acting on carbon-nitrogen (but not peptide) bonds"/>
    <property type="evidence" value="ECO:0007669"/>
    <property type="project" value="InterPro"/>
</dbReference>
<dbReference type="AlphaFoldDB" id="A0A367LKS2"/>
<evidence type="ECO:0000259" key="7">
    <source>
        <dbReference type="PROSITE" id="PS51677"/>
    </source>
</evidence>
<reference evidence="8 9" key="1">
    <citation type="journal article" date="2015" name="BMC Genomics">
        <title>Insights from the genome of Ophiocordyceps polyrhachis-furcata to pathogenicity and host specificity in insect fungi.</title>
        <authorList>
            <person name="Wichadakul D."/>
            <person name="Kobmoo N."/>
            <person name="Ingsriswang S."/>
            <person name="Tangphatsornruang S."/>
            <person name="Chantasingh D."/>
            <person name="Luangsa-ard J.J."/>
            <person name="Eurwilaichitr L."/>
        </authorList>
    </citation>
    <scope>NUCLEOTIDE SEQUENCE [LARGE SCALE GENOMIC DNA]</scope>
    <source>
        <strain evidence="8 9">BCC 54312</strain>
    </source>
</reference>
<dbReference type="Proteomes" id="UP000253664">
    <property type="component" value="Unassembled WGS sequence"/>
</dbReference>
<dbReference type="STRING" id="1330021.A0A367LKS2"/>
<comment type="caution">
    <text evidence="8">The sequence shown here is derived from an EMBL/GenBank/DDBJ whole genome shotgun (WGS) entry which is preliminary data.</text>
</comment>
<dbReference type="Pfam" id="PF01522">
    <property type="entry name" value="Polysacc_deac_1"/>
    <property type="match status" value="1"/>
</dbReference>
<feature type="domain" description="NodB homology" evidence="7">
    <location>
        <begin position="119"/>
        <end position="309"/>
    </location>
</feature>